<feature type="transmembrane region" description="Helical" evidence="1">
    <location>
        <begin position="124"/>
        <end position="143"/>
    </location>
</feature>
<feature type="transmembrane region" description="Helical" evidence="1">
    <location>
        <begin position="355"/>
        <end position="376"/>
    </location>
</feature>
<name>A0A2M6WU04_9BACT</name>
<feature type="domain" description="Arabinofuranosyltransferase AftA N-terminal" evidence="2">
    <location>
        <begin position="13"/>
        <end position="387"/>
    </location>
</feature>
<protein>
    <recommendedName>
        <fullName evidence="2">Arabinofuranosyltransferase AftA N-terminal domain-containing protein</fullName>
    </recommendedName>
</protein>
<evidence type="ECO:0000313" key="4">
    <source>
        <dbReference type="Proteomes" id="UP000228533"/>
    </source>
</evidence>
<dbReference type="InterPro" id="IPR020963">
    <property type="entry name" value="ArabinofuranosylTrfase_AftA_N"/>
</dbReference>
<organism evidence="3 4">
    <name type="scientific">Candidatus Falkowbacteria bacterium CG10_big_fil_rev_8_21_14_0_10_37_14</name>
    <dbReference type="NCBI Taxonomy" id="1974561"/>
    <lineage>
        <taxon>Bacteria</taxon>
        <taxon>Candidatus Falkowiibacteriota</taxon>
    </lineage>
</organism>
<feature type="transmembrane region" description="Helical" evidence="1">
    <location>
        <begin position="155"/>
        <end position="173"/>
    </location>
</feature>
<keyword evidence="1" id="KW-0472">Membrane</keyword>
<evidence type="ECO:0000313" key="3">
    <source>
        <dbReference type="EMBL" id="PIT96278.1"/>
    </source>
</evidence>
<dbReference type="EMBL" id="PFAM01000008">
    <property type="protein sequence ID" value="PIT96278.1"/>
    <property type="molecule type" value="Genomic_DNA"/>
</dbReference>
<evidence type="ECO:0000256" key="1">
    <source>
        <dbReference type="SAM" id="Phobius"/>
    </source>
</evidence>
<keyword evidence="1" id="KW-1133">Transmembrane helix</keyword>
<feature type="transmembrane region" description="Helical" evidence="1">
    <location>
        <begin position="37"/>
        <end position="54"/>
    </location>
</feature>
<accession>A0A2M6WU04</accession>
<evidence type="ECO:0000259" key="2">
    <source>
        <dbReference type="Pfam" id="PF12250"/>
    </source>
</evidence>
<dbReference type="GO" id="GO:0005886">
    <property type="term" value="C:plasma membrane"/>
    <property type="evidence" value="ECO:0007669"/>
    <property type="project" value="InterPro"/>
</dbReference>
<dbReference type="GO" id="GO:0044038">
    <property type="term" value="P:cell wall macromolecule biosynthetic process"/>
    <property type="evidence" value="ECO:0007669"/>
    <property type="project" value="InterPro"/>
</dbReference>
<feature type="transmembrane region" description="Helical" evidence="1">
    <location>
        <begin position="388"/>
        <end position="407"/>
    </location>
</feature>
<proteinExistence type="predicted"/>
<dbReference type="Pfam" id="PF12250">
    <property type="entry name" value="AftA_N"/>
    <property type="match status" value="1"/>
</dbReference>
<dbReference type="GO" id="GO:0016757">
    <property type="term" value="F:glycosyltransferase activity"/>
    <property type="evidence" value="ECO:0007669"/>
    <property type="project" value="InterPro"/>
</dbReference>
<feature type="transmembrane region" description="Helical" evidence="1">
    <location>
        <begin position="292"/>
        <end position="312"/>
    </location>
</feature>
<gene>
    <name evidence="3" type="ORF">COT94_01135</name>
</gene>
<comment type="caution">
    <text evidence="3">The sequence shown here is derived from an EMBL/GenBank/DDBJ whole genome shotgun (WGS) entry which is preliminary data.</text>
</comment>
<dbReference type="AlphaFoldDB" id="A0A2M6WU04"/>
<feature type="transmembrane region" description="Helical" evidence="1">
    <location>
        <begin position="249"/>
        <end position="272"/>
    </location>
</feature>
<feature type="transmembrane region" description="Helical" evidence="1">
    <location>
        <begin position="100"/>
        <end position="117"/>
    </location>
</feature>
<sequence>MPELNWSLIQALAWIKIIAGLSLAMWLFLIYKKPRPMYLGASIGLGLASFYAVMSKPLAKMFWGNNGDEIFILTFLAKVISGQPFHDFFYNWLPPFYPPLYFWLAGLAGKLLGLTAVGAAKLGVIAVLISWFLVLGIGLKIYWIKIREAEWGETWMWLGYAAVFLIMIDFNDLLIKPYEALSALLGVAWIALLNKTLSDGHWTKRHYAFFGIAGGLLILTYYFWWLIFISALIVLLRFQSRPFVALKRLLVLGVIVVVVSSIYFGPLFFSWWQYGSENWQARFFHWSHLVSVLPWQILSWTGLLWLMGWLLAWRYRTVPVVRTALVVALGSYLYYFANLFLLVGRGLSFQAQKPFPLLPAAALALAIGYGAVELWHHKIANWSPKRRQLLVLAVVLLYWSLLPWHGFIDNKEVLTQLGKDMVVPTAKDLAEKIKVAVPNYEQRTWLSSNLPELGAYLPLSYMVAYNPHFSHQAVKYSDRLASLKLAVNAKTPEDFLKELDKIKIGQADALLLYKSGDQKNYPLFFWQDSFPNGGRELIVNLPSNLIDEKNWQKIEINSEWVVFIKK</sequence>
<feature type="transmembrane region" description="Helical" evidence="1">
    <location>
        <begin position="209"/>
        <end position="237"/>
    </location>
</feature>
<keyword evidence="1" id="KW-0812">Transmembrane</keyword>
<reference evidence="4" key="1">
    <citation type="submission" date="2017-09" db="EMBL/GenBank/DDBJ databases">
        <title>Depth-based differentiation of microbial function through sediment-hosted aquifers and enrichment of novel symbionts in the deep terrestrial subsurface.</title>
        <authorList>
            <person name="Probst A.J."/>
            <person name="Ladd B."/>
            <person name="Jarett J.K."/>
            <person name="Geller-Mcgrath D.E."/>
            <person name="Sieber C.M.K."/>
            <person name="Emerson J.B."/>
            <person name="Anantharaman K."/>
            <person name="Thomas B.C."/>
            <person name="Malmstrom R."/>
            <person name="Stieglmeier M."/>
            <person name="Klingl A."/>
            <person name="Woyke T."/>
            <person name="Ryan C.M."/>
            <person name="Banfield J.F."/>
        </authorList>
    </citation>
    <scope>NUCLEOTIDE SEQUENCE [LARGE SCALE GENOMIC DNA]</scope>
</reference>
<dbReference type="Proteomes" id="UP000228533">
    <property type="component" value="Unassembled WGS sequence"/>
</dbReference>
<feature type="transmembrane region" description="Helical" evidence="1">
    <location>
        <begin position="6"/>
        <end position="30"/>
    </location>
</feature>
<feature type="transmembrane region" description="Helical" evidence="1">
    <location>
        <begin position="324"/>
        <end position="343"/>
    </location>
</feature>